<accession>A0A9P3G604</accession>
<dbReference type="OrthoDB" id="2735833at2759"/>
<sequence length="290" mass="32464">MSETPYASTDDQAPPLDPPPPYSPQDLEQDLAQLVDIGTRVEQEYARPYEVSSGRPPYFHVGLAPSLGLLTAPNLRMMDLTLLVAMKATLNTLANKNIETMTWEEAVALLRQNPALEDAGGSVFRQRTLLRRSKIRLHTQPDLEVGSKVQLWFDDLIQDPDVLRDTRITAKVLAGIMTRTDIVIDSLRSLLRKTERKSKTLLDIGIIRFPSASNPIFRVYRIQLRVWVKHKISIGFVHSGSSGIEGVYNSCDFRPCRAILDFVDPQIRAQAVREVSVILLQPVRGAAISP</sequence>
<dbReference type="Proteomes" id="UP000703269">
    <property type="component" value="Unassembled WGS sequence"/>
</dbReference>
<feature type="region of interest" description="Disordered" evidence="1">
    <location>
        <begin position="1"/>
        <end position="26"/>
    </location>
</feature>
<proteinExistence type="predicted"/>
<evidence type="ECO:0000313" key="3">
    <source>
        <dbReference type="Proteomes" id="UP000703269"/>
    </source>
</evidence>
<gene>
    <name evidence="2" type="ORF">PsYK624_047950</name>
</gene>
<protein>
    <submittedName>
        <fullName evidence="2">Uncharacterized protein</fullName>
    </submittedName>
</protein>
<dbReference type="AlphaFoldDB" id="A0A9P3G604"/>
<dbReference type="EMBL" id="BPQB01000010">
    <property type="protein sequence ID" value="GJE88712.1"/>
    <property type="molecule type" value="Genomic_DNA"/>
</dbReference>
<evidence type="ECO:0000256" key="1">
    <source>
        <dbReference type="SAM" id="MobiDB-lite"/>
    </source>
</evidence>
<name>A0A9P3G604_9APHY</name>
<reference evidence="2 3" key="1">
    <citation type="submission" date="2021-08" db="EMBL/GenBank/DDBJ databases">
        <title>Draft Genome Sequence of Phanerochaete sordida strain YK-624.</title>
        <authorList>
            <person name="Mori T."/>
            <person name="Dohra H."/>
            <person name="Suzuki T."/>
            <person name="Kawagishi H."/>
            <person name="Hirai H."/>
        </authorList>
    </citation>
    <scope>NUCLEOTIDE SEQUENCE [LARGE SCALE GENOMIC DNA]</scope>
    <source>
        <strain evidence="2 3">YK-624</strain>
    </source>
</reference>
<organism evidence="2 3">
    <name type="scientific">Phanerochaete sordida</name>
    <dbReference type="NCBI Taxonomy" id="48140"/>
    <lineage>
        <taxon>Eukaryota</taxon>
        <taxon>Fungi</taxon>
        <taxon>Dikarya</taxon>
        <taxon>Basidiomycota</taxon>
        <taxon>Agaricomycotina</taxon>
        <taxon>Agaricomycetes</taxon>
        <taxon>Polyporales</taxon>
        <taxon>Phanerochaetaceae</taxon>
        <taxon>Phanerochaete</taxon>
    </lineage>
</organism>
<evidence type="ECO:0000313" key="2">
    <source>
        <dbReference type="EMBL" id="GJE88712.1"/>
    </source>
</evidence>
<keyword evidence="3" id="KW-1185">Reference proteome</keyword>
<comment type="caution">
    <text evidence="2">The sequence shown here is derived from an EMBL/GenBank/DDBJ whole genome shotgun (WGS) entry which is preliminary data.</text>
</comment>